<evidence type="ECO:0000256" key="2">
    <source>
        <dbReference type="ARBA" id="ARBA00009477"/>
    </source>
</evidence>
<dbReference type="PANTHER" id="PTHR30158:SF26">
    <property type="entry name" value="RESISTANCE-NODULATION-CELL DIVISION (RND) MULTIDRUG EFFLUX MEMBRANE FUSION PROTEIN MEXE"/>
    <property type="match status" value="1"/>
</dbReference>
<feature type="domain" description="Multidrug resistance protein MdtA-like barrel-sandwich hybrid" evidence="6">
    <location>
        <begin position="63"/>
        <end position="198"/>
    </location>
</feature>
<evidence type="ECO:0000256" key="3">
    <source>
        <dbReference type="SAM" id="Coils"/>
    </source>
</evidence>
<dbReference type="GO" id="GO:0046677">
    <property type="term" value="P:response to antibiotic"/>
    <property type="evidence" value="ECO:0007669"/>
    <property type="project" value="TreeGrafter"/>
</dbReference>
<feature type="domain" description="Multidrug resistance protein MdtA-like C-terminal permuted SH3" evidence="8">
    <location>
        <begin position="304"/>
        <end position="363"/>
    </location>
</feature>
<dbReference type="InterPro" id="IPR006143">
    <property type="entry name" value="RND_pump_MFP"/>
</dbReference>
<evidence type="ECO:0000259" key="8">
    <source>
        <dbReference type="Pfam" id="PF25967"/>
    </source>
</evidence>
<feature type="chain" id="PRO_5018134547" evidence="4">
    <location>
        <begin position="23"/>
        <end position="419"/>
    </location>
</feature>
<keyword evidence="4" id="KW-0732">Signal</keyword>
<evidence type="ECO:0000259" key="5">
    <source>
        <dbReference type="Pfam" id="PF25876"/>
    </source>
</evidence>
<dbReference type="NCBIfam" id="TIGR01730">
    <property type="entry name" value="RND_mfp"/>
    <property type="match status" value="1"/>
</dbReference>
<organism evidence="9 10">
    <name type="scientific">Alteromonas sediminis</name>
    <dbReference type="NCBI Taxonomy" id="2259342"/>
    <lineage>
        <taxon>Bacteria</taxon>
        <taxon>Pseudomonadati</taxon>
        <taxon>Pseudomonadota</taxon>
        <taxon>Gammaproteobacteria</taxon>
        <taxon>Alteromonadales</taxon>
        <taxon>Alteromonadaceae</taxon>
        <taxon>Alteromonas/Salinimonas group</taxon>
        <taxon>Alteromonas</taxon>
    </lineage>
</organism>
<dbReference type="PANTHER" id="PTHR30158">
    <property type="entry name" value="ACRA/E-RELATED COMPONENT OF DRUG EFFLUX TRANSPORTER"/>
    <property type="match status" value="1"/>
</dbReference>
<feature type="domain" description="Multidrug resistance protein MdtA-like alpha-helical hairpin" evidence="5">
    <location>
        <begin position="104"/>
        <end position="172"/>
    </location>
</feature>
<dbReference type="InterPro" id="IPR058625">
    <property type="entry name" value="MdtA-like_BSH"/>
</dbReference>
<protein>
    <submittedName>
        <fullName evidence="9">Efflux RND transporter periplasmic adaptor subunit</fullName>
    </submittedName>
</protein>
<dbReference type="SUPFAM" id="SSF111369">
    <property type="entry name" value="HlyD-like secretion proteins"/>
    <property type="match status" value="1"/>
</dbReference>
<dbReference type="InterPro" id="IPR058627">
    <property type="entry name" value="MdtA-like_C"/>
</dbReference>
<reference evidence="9 10" key="1">
    <citation type="submission" date="2018-11" db="EMBL/GenBank/DDBJ databases">
        <authorList>
            <person name="Ye M.-Q."/>
            <person name="Du Z.-J."/>
        </authorList>
    </citation>
    <scope>NUCLEOTIDE SEQUENCE [LARGE SCALE GENOMIC DNA]</scope>
    <source>
        <strain evidence="9 10">U0105</strain>
    </source>
</reference>
<comment type="subcellular location">
    <subcellularLocation>
        <location evidence="1">Cell inner membrane</location>
        <topology evidence="1">Lipid-anchor</topology>
    </subcellularLocation>
</comment>
<sequence length="419" mass="45585">MNSLSHAIKVATWASMTLLLSACGSQTESTQMPPAPEVSVAQVVSERLTEWDTFTGRLEAPQSVELRPRVSGYVDIVAYEEGAIVKAGDPLFFIDNRAYKAEVKRLEAALKTAKARFVLAESEFARAQDLVTQNAISIEQLDQRLAQYQEAEANIAATQASLELARLELSYTRVEAPIAGRVSRALVTKGNYVNAGQSVLTNLVSVGKVYAYFDADERTYLNYAKLNKEGARPSSRNHKNPVLMGLASDQNFPYQGHIDFVDNQINPSSGTIRGRAVFDNEQGDLIPGLFARLKLVGSAAYQGILIDDKAIGTDLNNKFVLVLSEDNTVQYRAITLGDKFNGLRIVKSGLSIDDKIVVNGLQRVRPGTPVTPKIVTMTTDAKLTAIRHAQHLLDTFAVTAKDKSKIAATQQAPDSVVGG</sequence>
<dbReference type="Gene3D" id="2.40.30.170">
    <property type="match status" value="1"/>
</dbReference>
<dbReference type="Gene3D" id="2.40.50.100">
    <property type="match status" value="1"/>
</dbReference>
<dbReference type="Pfam" id="PF25917">
    <property type="entry name" value="BSH_RND"/>
    <property type="match status" value="1"/>
</dbReference>
<evidence type="ECO:0000259" key="6">
    <source>
        <dbReference type="Pfam" id="PF25917"/>
    </source>
</evidence>
<dbReference type="GO" id="GO:0005886">
    <property type="term" value="C:plasma membrane"/>
    <property type="evidence" value="ECO:0007669"/>
    <property type="project" value="UniProtKB-SubCell"/>
</dbReference>
<comment type="caution">
    <text evidence="9">The sequence shown here is derived from an EMBL/GenBank/DDBJ whole genome shotgun (WGS) entry which is preliminary data.</text>
</comment>
<accession>A0A3N5Y4M5</accession>
<dbReference type="Pfam" id="PF25944">
    <property type="entry name" value="Beta-barrel_RND"/>
    <property type="match status" value="1"/>
</dbReference>
<evidence type="ECO:0000256" key="1">
    <source>
        <dbReference type="ARBA" id="ARBA00004519"/>
    </source>
</evidence>
<gene>
    <name evidence="9" type="ORF">DRW07_01435</name>
</gene>
<dbReference type="EMBL" id="RPOK01000001">
    <property type="protein sequence ID" value="RPJ68103.1"/>
    <property type="molecule type" value="Genomic_DNA"/>
</dbReference>
<evidence type="ECO:0000259" key="7">
    <source>
        <dbReference type="Pfam" id="PF25944"/>
    </source>
</evidence>
<dbReference type="AlphaFoldDB" id="A0A3N5Y4M5"/>
<dbReference type="OrthoDB" id="9816569at2"/>
<keyword evidence="10" id="KW-1185">Reference proteome</keyword>
<name>A0A3N5Y4M5_9ALTE</name>
<dbReference type="Proteomes" id="UP000275281">
    <property type="component" value="Unassembled WGS sequence"/>
</dbReference>
<dbReference type="RefSeq" id="WP_124026105.1">
    <property type="nucleotide sequence ID" value="NZ_JBHRSN010000005.1"/>
</dbReference>
<feature type="domain" description="Multidrug resistance protein MdtA-like beta-barrel" evidence="7">
    <location>
        <begin position="239"/>
        <end position="295"/>
    </location>
</feature>
<dbReference type="InterPro" id="IPR058626">
    <property type="entry name" value="MdtA-like_b-barrel"/>
</dbReference>
<dbReference type="GO" id="GO:0022857">
    <property type="term" value="F:transmembrane transporter activity"/>
    <property type="evidence" value="ECO:0007669"/>
    <property type="project" value="InterPro"/>
</dbReference>
<dbReference type="Pfam" id="PF25967">
    <property type="entry name" value="RND-MFP_C"/>
    <property type="match status" value="1"/>
</dbReference>
<feature type="coiled-coil region" evidence="3">
    <location>
        <begin position="96"/>
        <end position="168"/>
    </location>
</feature>
<dbReference type="Pfam" id="PF25876">
    <property type="entry name" value="HH_MFP_RND"/>
    <property type="match status" value="1"/>
</dbReference>
<dbReference type="InterPro" id="IPR058624">
    <property type="entry name" value="MdtA-like_HH"/>
</dbReference>
<comment type="similarity">
    <text evidence="2">Belongs to the membrane fusion protein (MFP) (TC 8.A.1) family.</text>
</comment>
<evidence type="ECO:0000313" key="10">
    <source>
        <dbReference type="Proteomes" id="UP000275281"/>
    </source>
</evidence>
<dbReference type="Gene3D" id="2.40.420.20">
    <property type="match status" value="1"/>
</dbReference>
<dbReference type="Gene3D" id="1.10.287.470">
    <property type="entry name" value="Helix hairpin bin"/>
    <property type="match status" value="1"/>
</dbReference>
<keyword evidence="3" id="KW-0175">Coiled coil</keyword>
<proteinExistence type="inferred from homology"/>
<evidence type="ECO:0000256" key="4">
    <source>
        <dbReference type="SAM" id="SignalP"/>
    </source>
</evidence>
<feature type="signal peptide" evidence="4">
    <location>
        <begin position="1"/>
        <end position="22"/>
    </location>
</feature>
<dbReference type="FunFam" id="2.40.420.20:FF:000001">
    <property type="entry name" value="Efflux RND transporter periplasmic adaptor subunit"/>
    <property type="match status" value="1"/>
</dbReference>
<evidence type="ECO:0000313" key="9">
    <source>
        <dbReference type="EMBL" id="RPJ68103.1"/>
    </source>
</evidence>